<dbReference type="Gene3D" id="2.120.10.30">
    <property type="entry name" value="TolB, C-terminal domain"/>
    <property type="match status" value="1"/>
</dbReference>
<dbReference type="OrthoDB" id="9770043at2"/>
<evidence type="ECO:0000313" key="2">
    <source>
        <dbReference type="EMBL" id="KFI18906.1"/>
    </source>
</evidence>
<dbReference type="InterPro" id="IPR054539">
    <property type="entry name" value="Beta-prop_PDH"/>
</dbReference>
<protein>
    <submittedName>
        <fullName evidence="2">Sorbosone dehydrogenase</fullName>
    </submittedName>
</protein>
<dbReference type="HOGENOM" id="CLU_024435_3_1_6"/>
<dbReference type="Pfam" id="PF22807">
    <property type="entry name" value="TrAA12"/>
    <property type="match status" value="1"/>
</dbReference>
<gene>
    <name evidence="2" type="ORF">IB75_11435</name>
</gene>
<evidence type="ECO:0000313" key="3">
    <source>
        <dbReference type="Proteomes" id="UP000028839"/>
    </source>
</evidence>
<dbReference type="InterPro" id="IPR011041">
    <property type="entry name" value="Quinoprot_gluc/sorb_DH_b-prop"/>
</dbReference>
<proteinExistence type="predicted"/>
<dbReference type="InterPro" id="IPR011042">
    <property type="entry name" value="6-blade_b-propeller_TolB-like"/>
</dbReference>
<dbReference type="PANTHER" id="PTHR19328">
    <property type="entry name" value="HEDGEHOG-INTERACTING PROTEIN"/>
    <property type="match status" value="1"/>
</dbReference>
<organism evidence="2 3">
    <name type="scientific">Nitrosococcus oceani C-27</name>
    <dbReference type="NCBI Taxonomy" id="314279"/>
    <lineage>
        <taxon>Bacteria</taxon>
        <taxon>Pseudomonadati</taxon>
        <taxon>Pseudomonadota</taxon>
        <taxon>Gammaproteobacteria</taxon>
        <taxon>Chromatiales</taxon>
        <taxon>Chromatiaceae</taxon>
        <taxon>Nitrosococcus</taxon>
    </lineage>
</organism>
<reference evidence="2 3" key="1">
    <citation type="submission" date="2014-07" db="EMBL/GenBank/DDBJ databases">
        <title>Comparative analysis of Nitrosococcus oceani genome inventories of strains from Pacific and Atlantic gyres.</title>
        <authorList>
            <person name="Lim C.K."/>
            <person name="Wang L."/>
            <person name="Sayavedra-Soto L.A."/>
            <person name="Klotz M.G."/>
        </authorList>
    </citation>
    <scope>NUCLEOTIDE SEQUENCE [LARGE SCALE GENOMIC DNA]</scope>
    <source>
        <strain evidence="2 3">C-27</strain>
    </source>
</reference>
<comment type="caution">
    <text evidence="2">The sequence shown here is derived from an EMBL/GenBank/DDBJ whole genome shotgun (WGS) entry which is preliminary data.</text>
</comment>
<evidence type="ECO:0000259" key="1">
    <source>
        <dbReference type="Pfam" id="PF22807"/>
    </source>
</evidence>
<name>A0A0E2Z0Z6_9GAMM</name>
<feature type="domain" description="Pyrroloquinoline quinone-dependent pyranose dehydrogenase beta-propeller" evidence="1">
    <location>
        <begin position="41"/>
        <end position="419"/>
    </location>
</feature>
<sequence>MAKPRNNALAWGVWILFFWFSFSSITLAQQVCDSENEGLTLPKGFCVLMVADKVGKARHLTVAPNGDVFVAIGATKASPGGVLALRDTTGDGVADLKKRFGSGPGDDVEFYDGYLYFATHEKIVRYPWRSGDLEPAGPAETIVEKLPAAASHRAKSIAFSPEGKLYVNIGSPSNACQKQDRTAGSPGKEPCDELVTRAGIWRFEAGQPNQAQQDGSRFATGLRNTVALALRPQDGQLYGVIHGRDQLSLWPHFNDSQNAEKPSEELVRIQENNDFGWPYCYHDPALNQKVLAPEYGGDGKTVDRCQKKQDPLLALPAHWAPNGLLFYSGEQFPERYRGGAFIAFHGSWNRAPLPQGGYKVVFVPFKGKEPTGEWEVFAEGFAGQHKTPRAAEHRPVGVAEGPEGSLYISDDQGGRIYRVFYRP</sequence>
<dbReference type="PANTHER" id="PTHR19328:SF53">
    <property type="entry name" value="MEMBRANE PROTEIN"/>
    <property type="match status" value="1"/>
</dbReference>
<dbReference type="Proteomes" id="UP000028839">
    <property type="component" value="Unassembled WGS sequence"/>
</dbReference>
<dbReference type="EMBL" id="JPGN01000070">
    <property type="protein sequence ID" value="KFI18906.1"/>
    <property type="molecule type" value="Genomic_DNA"/>
</dbReference>
<dbReference type="AlphaFoldDB" id="A0A0E2Z0Z6"/>
<dbReference type="SUPFAM" id="SSF50952">
    <property type="entry name" value="Soluble quinoprotein glucose dehydrogenase"/>
    <property type="match status" value="1"/>
</dbReference>
<accession>A0A0E2Z0Z6</accession>